<proteinExistence type="predicted"/>
<dbReference type="Pfam" id="PF00149">
    <property type="entry name" value="Metallophos"/>
    <property type="match status" value="1"/>
</dbReference>
<dbReference type="EMBL" id="CAWUHB010000056">
    <property type="protein sequence ID" value="CAK7231010.1"/>
    <property type="molecule type" value="Genomic_DNA"/>
</dbReference>
<evidence type="ECO:0000313" key="3">
    <source>
        <dbReference type="Proteomes" id="UP001642405"/>
    </source>
</evidence>
<sequence length="295" mass="32468">MAIHIVSDLHLEIHGDYDAYDIEPRAPVLALLGDIGLVATHRLALAGFLARHLRRFKVVLFVPGNHEAYHSTWARTRQLLQSFEDEVCARRDEAEAADSNGGATGLGELVILDRQAYRLPGPITAPPVIAVGCSLFSYAPPQHAAAIYQGMSDFRLTGGGWDVDAHNDAHARDRQWLNQVVTSMTLNGAPDLRIVVLTHWSPTTDPRARDPRHGDAASDPLAGAFATDLSGDACFQSSKVRAWAFGHTHYNCDFLVKRQTQDGRDLVPIRLYTNQRGYSGEGAPRYNPNKVLTIE</sequence>
<dbReference type="Gene3D" id="3.60.21.10">
    <property type="match status" value="1"/>
</dbReference>
<dbReference type="PANTHER" id="PTHR37844">
    <property type="entry name" value="SER/THR PROTEIN PHOSPHATASE SUPERFAMILY (AFU_ORTHOLOGUE AFUA_1G14840)"/>
    <property type="match status" value="1"/>
</dbReference>
<dbReference type="PANTHER" id="PTHR37844:SF2">
    <property type="entry name" value="SER_THR PROTEIN PHOSPHATASE SUPERFAMILY (AFU_ORTHOLOGUE AFUA_1G14840)"/>
    <property type="match status" value="1"/>
</dbReference>
<dbReference type="Proteomes" id="UP001642405">
    <property type="component" value="Unassembled WGS sequence"/>
</dbReference>
<evidence type="ECO:0000313" key="2">
    <source>
        <dbReference type="EMBL" id="CAK7231010.1"/>
    </source>
</evidence>
<protein>
    <recommendedName>
        <fullName evidence="1">Calcineurin-like phosphoesterase domain-containing protein</fullName>
    </recommendedName>
</protein>
<organism evidence="2 3">
    <name type="scientific">Sporothrix curviconia</name>
    <dbReference type="NCBI Taxonomy" id="1260050"/>
    <lineage>
        <taxon>Eukaryota</taxon>
        <taxon>Fungi</taxon>
        <taxon>Dikarya</taxon>
        <taxon>Ascomycota</taxon>
        <taxon>Pezizomycotina</taxon>
        <taxon>Sordariomycetes</taxon>
        <taxon>Sordariomycetidae</taxon>
        <taxon>Ophiostomatales</taxon>
        <taxon>Ophiostomataceae</taxon>
        <taxon>Sporothrix</taxon>
    </lineage>
</organism>
<dbReference type="InterPro" id="IPR004843">
    <property type="entry name" value="Calcineurin-like_PHP"/>
</dbReference>
<accession>A0ABP0CG26</accession>
<comment type="caution">
    <text evidence="2">The sequence shown here is derived from an EMBL/GenBank/DDBJ whole genome shotgun (WGS) entry which is preliminary data.</text>
</comment>
<reference evidence="2 3" key="1">
    <citation type="submission" date="2024-01" db="EMBL/GenBank/DDBJ databases">
        <authorList>
            <person name="Allen C."/>
            <person name="Tagirdzhanova G."/>
        </authorList>
    </citation>
    <scope>NUCLEOTIDE SEQUENCE [LARGE SCALE GENOMIC DNA]</scope>
</reference>
<feature type="domain" description="Calcineurin-like phosphoesterase" evidence="1">
    <location>
        <begin position="1"/>
        <end position="250"/>
    </location>
</feature>
<evidence type="ECO:0000259" key="1">
    <source>
        <dbReference type="Pfam" id="PF00149"/>
    </source>
</evidence>
<dbReference type="SUPFAM" id="SSF56300">
    <property type="entry name" value="Metallo-dependent phosphatases"/>
    <property type="match status" value="1"/>
</dbReference>
<keyword evidence="3" id="KW-1185">Reference proteome</keyword>
<dbReference type="InterPro" id="IPR029052">
    <property type="entry name" value="Metallo-depent_PP-like"/>
</dbReference>
<gene>
    <name evidence="2" type="ORF">SCUCBS95973_007767</name>
</gene>
<name>A0ABP0CG26_9PEZI</name>